<gene>
    <name evidence="1" type="ORF">ILUMI_17703</name>
</gene>
<protein>
    <recommendedName>
        <fullName evidence="3">Reverse transcriptase</fullName>
    </recommendedName>
</protein>
<accession>A0A8K0CL89</accession>
<dbReference type="OrthoDB" id="6778583at2759"/>
<sequence>MGKLESIWQALKQSLVTTLEELPQDDQITFRQPWLSAETRHLITESRSIKARGLDTSINRELYQSLKCEVQIATRRNKNSYLMNICSEIQNHAVNNNSKDPFMKIRSITQKFKPRHWAIKGQNCLNTELDKIASIWKDYCIRAPMLLSETWGITRKNRAYLEEVQVAIKKLREGKAAGLDKISAEVLQVLDNRGQKIMHTLCQKIWKTGLWPEDWSTA</sequence>
<evidence type="ECO:0000313" key="2">
    <source>
        <dbReference type="Proteomes" id="UP000801492"/>
    </source>
</evidence>
<dbReference type="AlphaFoldDB" id="A0A8K0CL89"/>
<proteinExistence type="predicted"/>
<evidence type="ECO:0008006" key="3">
    <source>
        <dbReference type="Google" id="ProtNLM"/>
    </source>
</evidence>
<reference evidence="1" key="1">
    <citation type="submission" date="2019-08" db="EMBL/GenBank/DDBJ databases">
        <title>The genome of the North American firefly Photinus pyralis.</title>
        <authorList>
            <consortium name="Photinus pyralis genome working group"/>
            <person name="Fallon T.R."/>
            <person name="Sander Lower S.E."/>
            <person name="Weng J.-K."/>
        </authorList>
    </citation>
    <scope>NUCLEOTIDE SEQUENCE</scope>
    <source>
        <strain evidence="1">TRF0915ILg1</strain>
        <tissue evidence="1">Whole body</tissue>
    </source>
</reference>
<dbReference type="EMBL" id="VTPC01077018">
    <property type="protein sequence ID" value="KAF2888469.1"/>
    <property type="molecule type" value="Genomic_DNA"/>
</dbReference>
<comment type="caution">
    <text evidence="1">The sequence shown here is derived from an EMBL/GenBank/DDBJ whole genome shotgun (WGS) entry which is preliminary data.</text>
</comment>
<evidence type="ECO:0000313" key="1">
    <source>
        <dbReference type="EMBL" id="KAF2888469.1"/>
    </source>
</evidence>
<dbReference type="Proteomes" id="UP000801492">
    <property type="component" value="Unassembled WGS sequence"/>
</dbReference>
<organism evidence="1 2">
    <name type="scientific">Ignelater luminosus</name>
    <name type="common">Cucubano</name>
    <name type="synonym">Pyrophorus luminosus</name>
    <dbReference type="NCBI Taxonomy" id="2038154"/>
    <lineage>
        <taxon>Eukaryota</taxon>
        <taxon>Metazoa</taxon>
        <taxon>Ecdysozoa</taxon>
        <taxon>Arthropoda</taxon>
        <taxon>Hexapoda</taxon>
        <taxon>Insecta</taxon>
        <taxon>Pterygota</taxon>
        <taxon>Neoptera</taxon>
        <taxon>Endopterygota</taxon>
        <taxon>Coleoptera</taxon>
        <taxon>Polyphaga</taxon>
        <taxon>Elateriformia</taxon>
        <taxon>Elateroidea</taxon>
        <taxon>Elateridae</taxon>
        <taxon>Agrypninae</taxon>
        <taxon>Pyrophorini</taxon>
        <taxon>Ignelater</taxon>
    </lineage>
</organism>
<name>A0A8K0CL89_IGNLU</name>
<keyword evidence="2" id="KW-1185">Reference proteome</keyword>